<dbReference type="AlphaFoldDB" id="A0A0S2KIE6"/>
<feature type="transmembrane region" description="Helical" evidence="1">
    <location>
        <begin position="59"/>
        <end position="76"/>
    </location>
</feature>
<reference evidence="3" key="1">
    <citation type="submission" date="2015-11" db="EMBL/GenBank/DDBJ databases">
        <authorList>
            <person name="Holder M.E."/>
            <person name="Ajami N.J."/>
            <person name="Petrosino J.F."/>
        </authorList>
    </citation>
    <scope>NUCLEOTIDE SEQUENCE [LARGE SCALE GENOMIC DNA]</scope>
    <source>
        <strain evidence="3">F0113</strain>
    </source>
</reference>
<evidence type="ECO:0000256" key="1">
    <source>
        <dbReference type="SAM" id="Phobius"/>
    </source>
</evidence>
<dbReference type="Proteomes" id="UP000056252">
    <property type="component" value="Chromosome"/>
</dbReference>
<feature type="transmembrane region" description="Helical" evidence="1">
    <location>
        <begin position="88"/>
        <end position="106"/>
    </location>
</feature>
<name>A0A0S2KIE6_9BACT</name>
<protein>
    <submittedName>
        <fullName evidence="2">Uncharacterized protein</fullName>
    </submittedName>
</protein>
<keyword evidence="1" id="KW-1133">Transmembrane helix</keyword>
<evidence type="ECO:0000313" key="3">
    <source>
        <dbReference type="Proteomes" id="UP000056252"/>
    </source>
</evidence>
<sequence length="132" mass="15194">MEPRIMDYEHMVTDKIADHTEDTGFPAMADYGITRRELDDYLFDKQAIFDSRGTEKSQYTVLGICIIIPVLILSAFPDRYMPGGRWSLLLGVGVGLVFALLVRLFTDLSIKKRLSKIRNEKIERYIADVLKY</sequence>
<accession>A0A0S2KIE6</accession>
<evidence type="ECO:0000313" key="2">
    <source>
        <dbReference type="EMBL" id="ALO48048.1"/>
    </source>
</evidence>
<keyword evidence="1" id="KW-0472">Membrane</keyword>
<proteinExistence type="predicted"/>
<dbReference type="STRING" id="76123.AS203_02195"/>
<gene>
    <name evidence="2" type="ORF">AS203_02195</name>
</gene>
<keyword evidence="3" id="KW-1185">Reference proteome</keyword>
<dbReference type="OrthoDB" id="1082148at2"/>
<keyword evidence="1" id="KW-0812">Transmembrane</keyword>
<dbReference type="RefSeq" id="WP_036888622.1">
    <property type="nucleotide sequence ID" value="NZ_CP013195.1"/>
</dbReference>
<organism evidence="2 3">
    <name type="scientific">Hoylesella enoeca</name>
    <dbReference type="NCBI Taxonomy" id="76123"/>
    <lineage>
        <taxon>Bacteria</taxon>
        <taxon>Pseudomonadati</taxon>
        <taxon>Bacteroidota</taxon>
        <taxon>Bacteroidia</taxon>
        <taxon>Bacteroidales</taxon>
        <taxon>Prevotellaceae</taxon>
        <taxon>Hoylesella</taxon>
    </lineage>
</organism>
<dbReference type="EMBL" id="CP013195">
    <property type="protein sequence ID" value="ALO48048.1"/>
    <property type="molecule type" value="Genomic_DNA"/>
</dbReference>
<dbReference type="KEGG" id="peo:AS203_02195"/>